<dbReference type="Proteomes" id="UP000064249">
    <property type="component" value="Unassembled WGS sequence"/>
</dbReference>
<dbReference type="InterPro" id="IPR001173">
    <property type="entry name" value="Glyco_trans_2-like"/>
</dbReference>
<dbReference type="SUPFAM" id="SSF53448">
    <property type="entry name" value="Nucleotide-diphospho-sugar transferases"/>
    <property type="match status" value="1"/>
</dbReference>
<evidence type="ECO:0000259" key="1">
    <source>
        <dbReference type="Pfam" id="PF00535"/>
    </source>
</evidence>
<feature type="domain" description="Glycosyltransferase 2-like" evidence="1">
    <location>
        <begin position="40"/>
        <end position="161"/>
    </location>
</feature>
<sequence length="328" mass="37465">MPRIGMNPSRGQSTDYKPAKVSLVMLTYIPNDVGYFEKRFEVMRASLESYIQNTGMPHDLIVFDNNSNEKVVNYLKDMRDSGKIDYLILSSRNIGKMGALQIAFRAAPGEIIAYSDDDVFFMPGWLERHLEILETYPKVGMVTGLYIRPHMKEGIGSVLRFAEQEGVQARRGDLVSKDLQLHYINNTGRTWEQYEKETKGLEDIVLTYKGVDALASAGHYQFVTRKEVILQALPGIWQNQLMGKMRELDLQVDLMGYLRLCTHPATIRLLGNVIDGEMAHQLEQFGISINPDEVEPQPAKPKVPITRFPLVKRVAYFLYNRLFKIINS</sequence>
<dbReference type="CDD" id="cd00761">
    <property type="entry name" value="Glyco_tranf_GTA_type"/>
    <property type="match status" value="1"/>
</dbReference>
<dbReference type="InterPro" id="IPR029044">
    <property type="entry name" value="Nucleotide-diphossugar_trans"/>
</dbReference>
<protein>
    <submittedName>
        <fullName evidence="2">Putative glycosyltransferase</fullName>
    </submittedName>
</protein>
<dbReference type="AlphaFoldDB" id="A0A101FXL4"/>
<evidence type="ECO:0000313" key="2">
    <source>
        <dbReference type="EMBL" id="KUK46280.1"/>
    </source>
</evidence>
<organism evidence="2 3">
    <name type="scientific">Anaerolinea thermophila</name>
    <dbReference type="NCBI Taxonomy" id="167964"/>
    <lineage>
        <taxon>Bacteria</taxon>
        <taxon>Bacillati</taxon>
        <taxon>Chloroflexota</taxon>
        <taxon>Anaerolineae</taxon>
        <taxon>Anaerolineales</taxon>
        <taxon>Anaerolineaceae</taxon>
        <taxon>Anaerolinea</taxon>
    </lineage>
</organism>
<proteinExistence type="predicted"/>
<evidence type="ECO:0000313" key="3">
    <source>
        <dbReference type="Proteomes" id="UP000064249"/>
    </source>
</evidence>
<accession>A0A101FXL4</accession>
<dbReference type="Pfam" id="PF00535">
    <property type="entry name" value="Glycos_transf_2"/>
    <property type="match status" value="1"/>
</dbReference>
<gene>
    <name evidence="2" type="ORF">XD73_0844</name>
</gene>
<comment type="caution">
    <text evidence="2">The sequence shown here is derived from an EMBL/GenBank/DDBJ whole genome shotgun (WGS) entry which is preliminary data.</text>
</comment>
<dbReference type="Gene3D" id="3.90.550.10">
    <property type="entry name" value="Spore Coat Polysaccharide Biosynthesis Protein SpsA, Chain A"/>
    <property type="match status" value="1"/>
</dbReference>
<name>A0A101FXL4_9CHLR</name>
<dbReference type="GO" id="GO:0016740">
    <property type="term" value="F:transferase activity"/>
    <property type="evidence" value="ECO:0007669"/>
    <property type="project" value="UniProtKB-KW"/>
</dbReference>
<reference evidence="2 3" key="1">
    <citation type="journal article" date="2015" name="MBio">
        <title>Genome-Resolved Metagenomic Analysis Reveals Roles for Candidate Phyla and Other Microbial Community Members in Biogeochemical Transformations in Oil Reservoirs.</title>
        <authorList>
            <person name="Hu P."/>
            <person name="Tom L."/>
            <person name="Singh A."/>
            <person name="Thomas B.C."/>
            <person name="Baker B.J."/>
            <person name="Piceno Y.M."/>
            <person name="Andersen G.L."/>
            <person name="Banfield J.F."/>
        </authorList>
    </citation>
    <scope>NUCLEOTIDE SEQUENCE [LARGE SCALE GENOMIC DNA]</scope>
    <source>
        <strain evidence="2">46_16</strain>
    </source>
</reference>
<keyword evidence="2" id="KW-0808">Transferase</keyword>
<dbReference type="EMBL" id="LGFU01000045">
    <property type="protein sequence ID" value="KUK46280.1"/>
    <property type="molecule type" value="Genomic_DNA"/>
</dbReference>